<evidence type="ECO:0000313" key="3">
    <source>
        <dbReference type="Proteomes" id="UP001385951"/>
    </source>
</evidence>
<evidence type="ECO:0008006" key="4">
    <source>
        <dbReference type="Google" id="ProtNLM"/>
    </source>
</evidence>
<gene>
    <name evidence="2" type="ORF">QCA50_010086</name>
</gene>
<accession>A0AAW0G470</accession>
<dbReference type="AlphaFoldDB" id="A0AAW0G470"/>
<sequence>MPHNATSHFMESVETLPMLSTAPCIASSSRLAPPPQASGSGLPQFPPQQFPTDPQPSSLAEPDQLQPSPEPRRRKRKQRAVVVRLADIPCLRCARAKVACEVAITGQGKSCIRCRNSHRQCDWPLPPQIAMLLPGSTAISTPTPVTTSSSSLEPPPHRRNISTLNTPPASPTRTRTGRRIRYVSASRPDFEERLFRVQQLLDWYERIDSDYPTKKKKKSRRSPEVEAESGDDSMVEGLQDEAAAAREWRTVEDVEMEYREEKREVRRRMRMM</sequence>
<evidence type="ECO:0000313" key="2">
    <source>
        <dbReference type="EMBL" id="KAK7686489.1"/>
    </source>
</evidence>
<feature type="compositionally biased region" description="Acidic residues" evidence="1">
    <location>
        <begin position="225"/>
        <end position="234"/>
    </location>
</feature>
<comment type="caution">
    <text evidence="2">The sequence shown here is derived from an EMBL/GenBank/DDBJ whole genome shotgun (WGS) entry which is preliminary data.</text>
</comment>
<reference evidence="2 3" key="1">
    <citation type="submission" date="2022-09" db="EMBL/GenBank/DDBJ databases">
        <authorList>
            <person name="Palmer J.M."/>
        </authorList>
    </citation>
    <scope>NUCLEOTIDE SEQUENCE [LARGE SCALE GENOMIC DNA]</scope>
    <source>
        <strain evidence="2 3">DSM 7382</strain>
    </source>
</reference>
<feature type="region of interest" description="Disordered" evidence="1">
    <location>
        <begin position="26"/>
        <end position="80"/>
    </location>
</feature>
<feature type="region of interest" description="Disordered" evidence="1">
    <location>
        <begin position="212"/>
        <end position="250"/>
    </location>
</feature>
<feature type="compositionally biased region" description="Polar residues" evidence="1">
    <location>
        <begin position="161"/>
        <end position="174"/>
    </location>
</feature>
<feature type="compositionally biased region" description="Low complexity" evidence="1">
    <location>
        <begin position="141"/>
        <end position="152"/>
    </location>
</feature>
<dbReference type="Proteomes" id="UP001385951">
    <property type="component" value="Unassembled WGS sequence"/>
</dbReference>
<name>A0AAW0G470_9APHY</name>
<organism evidence="2 3">
    <name type="scientific">Cerrena zonata</name>
    <dbReference type="NCBI Taxonomy" id="2478898"/>
    <lineage>
        <taxon>Eukaryota</taxon>
        <taxon>Fungi</taxon>
        <taxon>Dikarya</taxon>
        <taxon>Basidiomycota</taxon>
        <taxon>Agaricomycotina</taxon>
        <taxon>Agaricomycetes</taxon>
        <taxon>Polyporales</taxon>
        <taxon>Cerrenaceae</taxon>
        <taxon>Cerrena</taxon>
    </lineage>
</organism>
<evidence type="ECO:0000256" key="1">
    <source>
        <dbReference type="SAM" id="MobiDB-lite"/>
    </source>
</evidence>
<protein>
    <recommendedName>
        <fullName evidence="4">Zn(2)-C6 fungal-type domain-containing protein</fullName>
    </recommendedName>
</protein>
<feature type="region of interest" description="Disordered" evidence="1">
    <location>
        <begin position="141"/>
        <end position="175"/>
    </location>
</feature>
<dbReference type="EMBL" id="JASBNA010000016">
    <property type="protein sequence ID" value="KAK7686489.1"/>
    <property type="molecule type" value="Genomic_DNA"/>
</dbReference>
<keyword evidence="3" id="KW-1185">Reference proteome</keyword>
<proteinExistence type="predicted"/>